<keyword evidence="3" id="KW-1185">Reference proteome</keyword>
<feature type="region of interest" description="Disordered" evidence="1">
    <location>
        <begin position="101"/>
        <end position="133"/>
    </location>
</feature>
<evidence type="ECO:0000256" key="1">
    <source>
        <dbReference type="SAM" id="MobiDB-lite"/>
    </source>
</evidence>
<dbReference type="GO" id="GO:0008270">
    <property type="term" value="F:zinc ion binding"/>
    <property type="evidence" value="ECO:0007669"/>
    <property type="project" value="InterPro"/>
</dbReference>
<evidence type="ECO:0000313" key="3">
    <source>
        <dbReference type="Proteomes" id="UP001215598"/>
    </source>
</evidence>
<feature type="compositionally biased region" description="Polar residues" evidence="1">
    <location>
        <begin position="231"/>
        <end position="246"/>
    </location>
</feature>
<evidence type="ECO:0000313" key="2">
    <source>
        <dbReference type="EMBL" id="KAJ7762890.1"/>
    </source>
</evidence>
<dbReference type="AlphaFoldDB" id="A0AAD7NIS2"/>
<accession>A0AAD7NIS2</accession>
<gene>
    <name evidence="2" type="ORF">B0H16DRAFT_1455338</name>
</gene>
<evidence type="ECO:0008006" key="4">
    <source>
        <dbReference type="Google" id="ProtNLM"/>
    </source>
</evidence>
<dbReference type="InterPro" id="IPR036864">
    <property type="entry name" value="Zn2-C6_fun-type_DNA-bd_sf"/>
</dbReference>
<dbReference type="GO" id="GO:0000981">
    <property type="term" value="F:DNA-binding transcription factor activity, RNA polymerase II-specific"/>
    <property type="evidence" value="ECO:0007669"/>
    <property type="project" value="InterPro"/>
</dbReference>
<dbReference type="Proteomes" id="UP001215598">
    <property type="component" value="Unassembled WGS sequence"/>
</dbReference>
<feature type="region of interest" description="Disordered" evidence="1">
    <location>
        <begin position="1"/>
        <end position="23"/>
    </location>
</feature>
<organism evidence="2 3">
    <name type="scientific">Mycena metata</name>
    <dbReference type="NCBI Taxonomy" id="1033252"/>
    <lineage>
        <taxon>Eukaryota</taxon>
        <taxon>Fungi</taxon>
        <taxon>Dikarya</taxon>
        <taxon>Basidiomycota</taxon>
        <taxon>Agaricomycotina</taxon>
        <taxon>Agaricomycetes</taxon>
        <taxon>Agaricomycetidae</taxon>
        <taxon>Agaricales</taxon>
        <taxon>Marasmiineae</taxon>
        <taxon>Mycenaceae</taxon>
        <taxon>Mycena</taxon>
    </lineage>
</organism>
<comment type="caution">
    <text evidence="2">The sequence shown here is derived from an EMBL/GenBank/DDBJ whole genome shotgun (WGS) entry which is preliminary data.</text>
</comment>
<reference evidence="2" key="1">
    <citation type="submission" date="2023-03" db="EMBL/GenBank/DDBJ databases">
        <title>Massive genome expansion in bonnet fungi (Mycena s.s.) driven by repeated elements and novel gene families across ecological guilds.</title>
        <authorList>
            <consortium name="Lawrence Berkeley National Laboratory"/>
            <person name="Harder C.B."/>
            <person name="Miyauchi S."/>
            <person name="Viragh M."/>
            <person name="Kuo A."/>
            <person name="Thoen E."/>
            <person name="Andreopoulos B."/>
            <person name="Lu D."/>
            <person name="Skrede I."/>
            <person name="Drula E."/>
            <person name="Henrissat B."/>
            <person name="Morin E."/>
            <person name="Kohler A."/>
            <person name="Barry K."/>
            <person name="LaButti K."/>
            <person name="Morin E."/>
            <person name="Salamov A."/>
            <person name="Lipzen A."/>
            <person name="Mereny Z."/>
            <person name="Hegedus B."/>
            <person name="Baldrian P."/>
            <person name="Stursova M."/>
            <person name="Weitz H."/>
            <person name="Taylor A."/>
            <person name="Grigoriev I.V."/>
            <person name="Nagy L.G."/>
            <person name="Martin F."/>
            <person name="Kauserud H."/>
        </authorList>
    </citation>
    <scope>NUCLEOTIDE SEQUENCE</scope>
    <source>
        <strain evidence="2">CBHHK182m</strain>
    </source>
</reference>
<feature type="region of interest" description="Disordered" evidence="1">
    <location>
        <begin position="160"/>
        <end position="180"/>
    </location>
</feature>
<dbReference type="CDD" id="cd00067">
    <property type="entry name" value="GAL4"/>
    <property type="match status" value="1"/>
</dbReference>
<protein>
    <recommendedName>
        <fullName evidence="4">Zn(2)-C6 fungal-type domain-containing protein</fullName>
    </recommendedName>
</protein>
<feature type="region of interest" description="Disordered" evidence="1">
    <location>
        <begin position="192"/>
        <end position="246"/>
    </location>
</feature>
<feature type="compositionally biased region" description="Low complexity" evidence="1">
    <location>
        <begin position="192"/>
        <end position="217"/>
    </location>
</feature>
<dbReference type="Gene3D" id="4.10.240.10">
    <property type="entry name" value="Zn(2)-C6 fungal-type DNA-binding domain"/>
    <property type="match status" value="1"/>
</dbReference>
<feature type="compositionally biased region" description="Polar residues" evidence="1">
    <location>
        <begin position="163"/>
        <end position="176"/>
    </location>
</feature>
<dbReference type="InterPro" id="IPR001138">
    <property type="entry name" value="Zn2Cys6_DnaBD"/>
</dbReference>
<feature type="compositionally biased region" description="Pro residues" evidence="1">
    <location>
        <begin position="1"/>
        <end position="11"/>
    </location>
</feature>
<name>A0AAD7NIS2_9AGAR</name>
<dbReference type="EMBL" id="JARKIB010000031">
    <property type="protein sequence ID" value="KAJ7762890.1"/>
    <property type="molecule type" value="Genomic_DNA"/>
</dbReference>
<sequence length="246" mass="26611">MFPQPIGPPLENPGFPAGPQFPARRRRGTIACTVCRYRKSRASIFSCITSETPPVSPCEYCRRKRLKCEYVSITEQEERSENTIAEDNTAQSGMHTAPMYAMPPPAGFSASHVPPQGHSVPNPGQPPSYNTHASYAGVNSAHYSNTAYGAPAPQSMHAAQYPNYASPQPNHPSSAASGRHGYDTQTVHAVQYSSSHGRPSGHPSQSGSQPGIGQYSPNYNPDVTNADYEWASNQNSHYGNRSSHHG</sequence>
<proteinExistence type="predicted"/>